<evidence type="ECO:0008006" key="3">
    <source>
        <dbReference type="Google" id="ProtNLM"/>
    </source>
</evidence>
<dbReference type="InterPro" id="IPR036113">
    <property type="entry name" value="Asp/Glu-ADT_sf_sub_c"/>
</dbReference>
<gene>
    <name evidence="1" type="ORF">A2898_00100</name>
</gene>
<organism evidence="1 2">
    <name type="scientific">Candidatus Kerfeldbacteria bacterium RIFCSPLOWO2_01_FULL_48_11</name>
    <dbReference type="NCBI Taxonomy" id="1798543"/>
    <lineage>
        <taxon>Bacteria</taxon>
        <taxon>Candidatus Kerfeldiibacteriota</taxon>
    </lineage>
</organism>
<dbReference type="Gene3D" id="1.10.20.60">
    <property type="entry name" value="Glu-tRNAGln amidotransferase C subunit, N-terminal domain"/>
    <property type="match status" value="1"/>
</dbReference>
<reference evidence="1 2" key="1">
    <citation type="journal article" date="2016" name="Nat. Commun.">
        <title>Thousands of microbial genomes shed light on interconnected biogeochemical processes in an aquifer system.</title>
        <authorList>
            <person name="Anantharaman K."/>
            <person name="Brown C.T."/>
            <person name="Hug L.A."/>
            <person name="Sharon I."/>
            <person name="Castelle C.J."/>
            <person name="Probst A.J."/>
            <person name="Thomas B.C."/>
            <person name="Singh A."/>
            <person name="Wilkins M.J."/>
            <person name="Karaoz U."/>
            <person name="Brodie E.L."/>
            <person name="Williams K.H."/>
            <person name="Hubbard S.S."/>
            <person name="Banfield J.F."/>
        </authorList>
    </citation>
    <scope>NUCLEOTIDE SEQUENCE [LARGE SCALE GENOMIC DNA]</scope>
</reference>
<dbReference type="GO" id="GO:0006450">
    <property type="term" value="P:regulation of translational fidelity"/>
    <property type="evidence" value="ECO:0007669"/>
    <property type="project" value="InterPro"/>
</dbReference>
<accession>A0A1G2B7X4</accession>
<name>A0A1G2B7X4_9BACT</name>
<protein>
    <recommendedName>
        <fullName evidence="3">Aspartyl/glutamyl-tRNA(Asn/Gln) amidotransferase subunit C</fullName>
    </recommendedName>
</protein>
<dbReference type="InterPro" id="IPR003837">
    <property type="entry name" value="GatC"/>
</dbReference>
<dbReference type="Pfam" id="PF02686">
    <property type="entry name" value="GatC"/>
    <property type="match status" value="1"/>
</dbReference>
<comment type="caution">
    <text evidence="1">The sequence shown here is derived from an EMBL/GenBank/DDBJ whole genome shotgun (WGS) entry which is preliminary data.</text>
</comment>
<evidence type="ECO:0000313" key="2">
    <source>
        <dbReference type="Proteomes" id="UP000179164"/>
    </source>
</evidence>
<dbReference type="STRING" id="1798543.A2898_00100"/>
<dbReference type="AlphaFoldDB" id="A0A1G2B7X4"/>
<sequence>MALTISEIDHLAKLTRISLTNEEKELFRTQLDSILEYAGHIREVHDTTAVSSHPPKSLEDISESDSIVQFSDADGLVAAVPKRNGRSIEVPPVKDAT</sequence>
<dbReference type="SUPFAM" id="SSF141000">
    <property type="entry name" value="Glu-tRNAGln amidotransferase C subunit"/>
    <property type="match status" value="1"/>
</dbReference>
<dbReference type="Proteomes" id="UP000179164">
    <property type="component" value="Unassembled WGS sequence"/>
</dbReference>
<dbReference type="EMBL" id="MHKE01000008">
    <property type="protein sequence ID" value="OGY84360.1"/>
    <property type="molecule type" value="Genomic_DNA"/>
</dbReference>
<proteinExistence type="predicted"/>
<evidence type="ECO:0000313" key="1">
    <source>
        <dbReference type="EMBL" id="OGY84360.1"/>
    </source>
</evidence>